<comment type="caution">
    <text evidence="1">The sequence shown here is derived from an EMBL/GenBank/DDBJ whole genome shotgun (WGS) entry which is preliminary data.</text>
</comment>
<reference evidence="1 2" key="1">
    <citation type="submission" date="2020-03" db="EMBL/GenBank/DDBJ databases">
        <title>Alteromonas ponticola sp. nov., isolated from seawater.</title>
        <authorList>
            <person name="Yoon J.-H."/>
            <person name="Kim Y.-O."/>
        </authorList>
    </citation>
    <scope>NUCLEOTIDE SEQUENCE [LARGE SCALE GENOMIC DNA]</scope>
    <source>
        <strain evidence="1 2">MYP5</strain>
    </source>
</reference>
<protein>
    <submittedName>
        <fullName evidence="1">DUF3025 domain-containing protein</fullName>
    </submittedName>
</protein>
<gene>
    <name evidence="1" type="ORF">HCJ96_05600</name>
</gene>
<proteinExistence type="predicted"/>
<evidence type="ECO:0000313" key="1">
    <source>
        <dbReference type="EMBL" id="NMH59490.1"/>
    </source>
</evidence>
<name>A0ABX1QZ44_9ALTE</name>
<accession>A0ABX1QZ44</accession>
<dbReference type="Proteomes" id="UP000709336">
    <property type="component" value="Unassembled WGS sequence"/>
</dbReference>
<organism evidence="1 2">
    <name type="scientific">Alteromonas ponticola</name>
    <dbReference type="NCBI Taxonomy" id="2720613"/>
    <lineage>
        <taxon>Bacteria</taxon>
        <taxon>Pseudomonadati</taxon>
        <taxon>Pseudomonadota</taxon>
        <taxon>Gammaproteobacteria</taxon>
        <taxon>Alteromonadales</taxon>
        <taxon>Alteromonadaceae</taxon>
        <taxon>Alteromonas/Salinimonas group</taxon>
        <taxon>Alteromonas</taxon>
    </lineage>
</organism>
<dbReference type="Pfam" id="PF11227">
    <property type="entry name" value="DUF3025"/>
    <property type="match status" value="1"/>
</dbReference>
<keyword evidence="2" id="KW-1185">Reference proteome</keyword>
<sequence>MNLNDNKISWPEALATSLRYPPLNQYRNNFSLTDFFLSPSAEELNELANRIAIASDPLPKFLANHHFEDDSRYYEEIICQSHVVPTRENNWHDFFNALVWMQFPRTKRLLSELHQRDIRQYGLNPRTSRRHHITHFDECGIILAVPSGQIAKANELLTLLANHEWERAFIESKSEWHHTLFPVVFGHAMLEMMLHPFVGLTAKWLAVEVSDDYAELSFHQRNRVLDHALLARVESINHFDAPRPLKPLPILGVPDWYRGQSESFYANREYFRPLTRQYQWPDFILL</sequence>
<dbReference type="EMBL" id="JAATNW010000003">
    <property type="protein sequence ID" value="NMH59490.1"/>
    <property type="molecule type" value="Genomic_DNA"/>
</dbReference>
<dbReference type="RefSeq" id="WP_169210062.1">
    <property type="nucleotide sequence ID" value="NZ_JAATNW010000003.1"/>
</dbReference>
<dbReference type="InterPro" id="IPR021390">
    <property type="entry name" value="DUF3025"/>
</dbReference>
<evidence type="ECO:0000313" key="2">
    <source>
        <dbReference type="Proteomes" id="UP000709336"/>
    </source>
</evidence>